<gene>
    <name evidence="3" type="ORF">Rhe02_16540</name>
</gene>
<keyword evidence="2" id="KW-1133">Transmembrane helix</keyword>
<feature type="transmembrane region" description="Helical" evidence="2">
    <location>
        <begin position="49"/>
        <end position="71"/>
    </location>
</feature>
<keyword evidence="4" id="KW-1185">Reference proteome</keyword>
<evidence type="ECO:0000256" key="1">
    <source>
        <dbReference type="SAM" id="MobiDB-lite"/>
    </source>
</evidence>
<proteinExistence type="predicted"/>
<feature type="region of interest" description="Disordered" evidence="1">
    <location>
        <begin position="77"/>
        <end position="125"/>
    </location>
</feature>
<sequence length="125" mass="13222">MIFLGLLLLVGAAGLSLAIILANDGTFTAPAGAIELFGNQINATVGQMFLGGVAAGALVLIGIMMVFSGLARNARRRSAGRHKLNDHRQEMRDLQRKHDTVTSDLAAHRAATDEAADQDKVSVQQ</sequence>
<comment type="caution">
    <text evidence="3">The sequence shown here is derived from an EMBL/GenBank/DDBJ whole genome shotgun (WGS) entry which is preliminary data.</text>
</comment>
<keyword evidence="2" id="KW-0472">Membrane</keyword>
<dbReference type="Proteomes" id="UP000612899">
    <property type="component" value="Unassembled WGS sequence"/>
</dbReference>
<evidence type="ECO:0000256" key="2">
    <source>
        <dbReference type="SAM" id="Phobius"/>
    </source>
</evidence>
<dbReference type="EMBL" id="BONY01000008">
    <property type="protein sequence ID" value="GIH03587.1"/>
    <property type="molecule type" value="Genomic_DNA"/>
</dbReference>
<keyword evidence="2" id="KW-0812">Transmembrane</keyword>
<evidence type="ECO:0000313" key="4">
    <source>
        <dbReference type="Proteomes" id="UP000612899"/>
    </source>
</evidence>
<reference evidence="3" key="1">
    <citation type="submission" date="2021-01" db="EMBL/GenBank/DDBJ databases">
        <title>Whole genome shotgun sequence of Rhizocola hellebori NBRC 109834.</title>
        <authorList>
            <person name="Komaki H."/>
            <person name="Tamura T."/>
        </authorList>
    </citation>
    <scope>NUCLEOTIDE SEQUENCE</scope>
    <source>
        <strain evidence="3">NBRC 109834</strain>
    </source>
</reference>
<evidence type="ECO:0008006" key="5">
    <source>
        <dbReference type="Google" id="ProtNLM"/>
    </source>
</evidence>
<dbReference type="AlphaFoldDB" id="A0A8J3Q522"/>
<name>A0A8J3Q522_9ACTN</name>
<evidence type="ECO:0000313" key="3">
    <source>
        <dbReference type="EMBL" id="GIH03587.1"/>
    </source>
</evidence>
<feature type="compositionally biased region" description="Basic and acidic residues" evidence="1">
    <location>
        <begin position="86"/>
        <end position="125"/>
    </location>
</feature>
<dbReference type="RefSeq" id="WP_203907492.1">
    <property type="nucleotide sequence ID" value="NZ_BONY01000008.1"/>
</dbReference>
<protein>
    <recommendedName>
        <fullName evidence="5">LapA family protein</fullName>
    </recommendedName>
</protein>
<organism evidence="3 4">
    <name type="scientific">Rhizocola hellebori</name>
    <dbReference type="NCBI Taxonomy" id="1392758"/>
    <lineage>
        <taxon>Bacteria</taxon>
        <taxon>Bacillati</taxon>
        <taxon>Actinomycetota</taxon>
        <taxon>Actinomycetes</taxon>
        <taxon>Micromonosporales</taxon>
        <taxon>Micromonosporaceae</taxon>
        <taxon>Rhizocola</taxon>
    </lineage>
</organism>
<accession>A0A8J3Q522</accession>